<dbReference type="Gene3D" id="3.40.50.720">
    <property type="entry name" value="NAD(P)-binding Rossmann-like Domain"/>
    <property type="match status" value="2"/>
</dbReference>
<keyword evidence="2" id="KW-0520">NAD</keyword>
<evidence type="ECO:0000256" key="1">
    <source>
        <dbReference type="ARBA" id="ARBA00023002"/>
    </source>
</evidence>
<gene>
    <name evidence="4" type="ORF">FAZ69_31235</name>
</gene>
<comment type="caution">
    <text evidence="4">The sequence shown here is derived from an EMBL/GenBank/DDBJ whole genome shotgun (WGS) entry which is preliminary data.</text>
</comment>
<dbReference type="EMBL" id="SWJE01000025">
    <property type="protein sequence ID" value="TKC79092.1"/>
    <property type="molecule type" value="Genomic_DNA"/>
</dbReference>
<name>A0A4U1HDW2_9BURK</name>
<dbReference type="CDD" id="cd12164">
    <property type="entry name" value="GDH_like_2"/>
    <property type="match status" value="1"/>
</dbReference>
<proteinExistence type="predicted"/>
<sequence length="312" mass="34059">MTFVYKADPVRGALWARRFAEHAPDTPFHIWTGEMPPCDPLAVRYLAVWQVPKLDLAAAFPNLEVVFSTGAGVDQFDLSAIPAHLPVVRMVEPGIIAGMVEYVTLAALAIHRDWLTYAAQQREGRWLPLQTRVASERRVGVLGLGVLGRAVLTRLASFGFSCAGWSRSPQTLDGIECFAGADALPAFLARTDILVCLLPLTDATRHFLNRGLFAQLPRGASLVNVGRGGHLRQDDLLAALDDGQLAAAVLDVADPEPLAADHPLWRHPRVMLTPHVASMTQPESAVEVVLDNLRRHREGLPLVGLVDRSRGY</sequence>
<dbReference type="PANTHER" id="PTHR43333">
    <property type="entry name" value="2-HACID_DH_C DOMAIN-CONTAINING PROTEIN"/>
    <property type="match status" value="1"/>
</dbReference>
<dbReference type="Pfam" id="PF02826">
    <property type="entry name" value="2-Hacid_dh_C"/>
    <property type="match status" value="1"/>
</dbReference>
<dbReference type="RefSeq" id="WP_136899028.1">
    <property type="nucleotide sequence ID" value="NZ_SWJE01000025.1"/>
</dbReference>
<keyword evidence="1" id="KW-0560">Oxidoreductase</keyword>
<dbReference type="OrthoDB" id="9787219at2"/>
<dbReference type="GO" id="GO:0016491">
    <property type="term" value="F:oxidoreductase activity"/>
    <property type="evidence" value="ECO:0007669"/>
    <property type="project" value="UniProtKB-KW"/>
</dbReference>
<feature type="domain" description="D-isomer specific 2-hydroxyacid dehydrogenase NAD-binding" evidence="3">
    <location>
        <begin position="107"/>
        <end position="277"/>
    </location>
</feature>
<dbReference type="AlphaFoldDB" id="A0A4U1HDW2"/>
<dbReference type="PANTHER" id="PTHR43333:SF1">
    <property type="entry name" value="D-ISOMER SPECIFIC 2-HYDROXYACID DEHYDROGENASE NAD-BINDING DOMAIN-CONTAINING PROTEIN"/>
    <property type="match status" value="1"/>
</dbReference>
<evidence type="ECO:0000313" key="4">
    <source>
        <dbReference type="EMBL" id="TKC79092.1"/>
    </source>
</evidence>
<dbReference type="SUPFAM" id="SSF51735">
    <property type="entry name" value="NAD(P)-binding Rossmann-fold domains"/>
    <property type="match status" value="1"/>
</dbReference>
<reference evidence="4 5" key="1">
    <citation type="submission" date="2019-04" db="EMBL/GenBank/DDBJ databases">
        <title>Trinickia sp. 7GSK02, isolated from subtropical forest soil.</title>
        <authorList>
            <person name="Gao Z.-H."/>
            <person name="Qiu L.-H."/>
        </authorList>
    </citation>
    <scope>NUCLEOTIDE SEQUENCE [LARGE SCALE GENOMIC DNA]</scope>
    <source>
        <strain evidence="4 5">7GSK02</strain>
    </source>
</reference>
<dbReference type="InterPro" id="IPR036291">
    <property type="entry name" value="NAD(P)-bd_dom_sf"/>
</dbReference>
<keyword evidence="4" id="KW-0670">Pyruvate</keyword>
<keyword evidence="5" id="KW-1185">Reference proteome</keyword>
<accession>A0A4U1HDW2</accession>
<evidence type="ECO:0000313" key="5">
    <source>
        <dbReference type="Proteomes" id="UP000305539"/>
    </source>
</evidence>
<organism evidence="4 5">
    <name type="scientific">Trinickia terrae</name>
    <dbReference type="NCBI Taxonomy" id="2571161"/>
    <lineage>
        <taxon>Bacteria</taxon>
        <taxon>Pseudomonadati</taxon>
        <taxon>Pseudomonadota</taxon>
        <taxon>Betaproteobacteria</taxon>
        <taxon>Burkholderiales</taxon>
        <taxon>Burkholderiaceae</taxon>
        <taxon>Trinickia</taxon>
    </lineage>
</organism>
<dbReference type="InterPro" id="IPR006140">
    <property type="entry name" value="D-isomer_DH_NAD-bd"/>
</dbReference>
<evidence type="ECO:0000256" key="2">
    <source>
        <dbReference type="ARBA" id="ARBA00023027"/>
    </source>
</evidence>
<evidence type="ECO:0000259" key="3">
    <source>
        <dbReference type="Pfam" id="PF02826"/>
    </source>
</evidence>
<protein>
    <submittedName>
        <fullName evidence="4">Glyoxylate/hydroxypyruvate reductase A</fullName>
    </submittedName>
</protein>
<dbReference type="Proteomes" id="UP000305539">
    <property type="component" value="Unassembled WGS sequence"/>
</dbReference>
<dbReference type="GO" id="GO:0051287">
    <property type="term" value="F:NAD binding"/>
    <property type="evidence" value="ECO:0007669"/>
    <property type="project" value="InterPro"/>
</dbReference>